<dbReference type="PANTHER" id="PTHR24189">
    <property type="entry name" value="MYOTROPHIN"/>
    <property type="match status" value="1"/>
</dbReference>
<comment type="caution">
    <text evidence="4">The sequence shown here is derived from an EMBL/GenBank/DDBJ whole genome shotgun (WGS) entry which is preliminary data.</text>
</comment>
<name>U1Q520_9ACTO</name>
<dbReference type="InterPro" id="IPR036770">
    <property type="entry name" value="Ankyrin_rpt-contain_sf"/>
</dbReference>
<dbReference type="PROSITE" id="PS50088">
    <property type="entry name" value="ANK_REPEAT"/>
    <property type="match status" value="2"/>
</dbReference>
<dbReference type="PANTHER" id="PTHR24189:SF50">
    <property type="entry name" value="ANKYRIN REPEAT AND SOCS BOX PROTEIN 2"/>
    <property type="match status" value="1"/>
</dbReference>
<sequence length="313" mass="34375">MLHLTPCSDEVVRWLVERGEDINAEDRFGDRPLHCRVVGKEYRQIPLLLELGADVDAASHNGVTPLLRAASYCSLEAIDILLDSGADATKCKRGWDGKEYNAIYLAFNREPSPVDALDVVERLIAAGACPTGAEAPLLRDMGKDYQRMLARGLRSERIAEVGRALDRLFEICGVDPVTPIQFHDGSSPIVVPEGGWKEAYTRLRDSLVPSSGRAQTAQGEAIRISGRIGYEILHNGGGNWDRAYKNLVDGLSDILSSGVSLPDGELSEIRQHLDVLRRAVHDEFAINRVSELVVAWVRLNPSPIPNPLPDVGR</sequence>
<organism evidence="4 5">
    <name type="scientific">Actinomyces johnsonii F0542</name>
    <dbReference type="NCBI Taxonomy" id="1321818"/>
    <lineage>
        <taxon>Bacteria</taxon>
        <taxon>Bacillati</taxon>
        <taxon>Actinomycetota</taxon>
        <taxon>Actinomycetes</taxon>
        <taxon>Actinomycetales</taxon>
        <taxon>Actinomycetaceae</taxon>
        <taxon>Actinomyces</taxon>
    </lineage>
</organism>
<keyword evidence="2 3" id="KW-0040">ANK repeat</keyword>
<dbReference type="AlphaFoldDB" id="U1Q520"/>
<dbReference type="SMART" id="SM00248">
    <property type="entry name" value="ANK"/>
    <property type="match status" value="3"/>
</dbReference>
<proteinExistence type="predicted"/>
<gene>
    <name evidence="4" type="ORF">HMPREF1979_02011</name>
</gene>
<dbReference type="InterPro" id="IPR002110">
    <property type="entry name" value="Ankyrin_rpt"/>
</dbReference>
<reference evidence="4 5" key="1">
    <citation type="submission" date="2013-08" db="EMBL/GenBank/DDBJ databases">
        <authorList>
            <person name="Weinstock G."/>
            <person name="Sodergren E."/>
            <person name="Wylie T."/>
            <person name="Fulton L."/>
            <person name="Fulton R."/>
            <person name="Fronick C."/>
            <person name="O'Laughlin M."/>
            <person name="Godfrey J."/>
            <person name="Miner T."/>
            <person name="Herter B."/>
            <person name="Appelbaum E."/>
            <person name="Cordes M."/>
            <person name="Lek S."/>
            <person name="Wollam A."/>
            <person name="Pepin K.H."/>
            <person name="Palsikar V.B."/>
            <person name="Mitreva M."/>
            <person name="Wilson R.K."/>
        </authorList>
    </citation>
    <scope>NUCLEOTIDE SEQUENCE [LARGE SCALE GENOMIC DNA]</scope>
    <source>
        <strain evidence="4 5">F0542</strain>
    </source>
</reference>
<evidence type="ECO:0000313" key="5">
    <source>
        <dbReference type="Proteomes" id="UP000016536"/>
    </source>
</evidence>
<dbReference type="PROSITE" id="PS50297">
    <property type="entry name" value="ANK_REP_REGION"/>
    <property type="match status" value="1"/>
</dbReference>
<dbReference type="HOGENOM" id="CLU_784448_0_0_11"/>
<feature type="repeat" description="ANK" evidence="3">
    <location>
        <begin position="28"/>
        <end position="60"/>
    </location>
</feature>
<accession>U1Q520</accession>
<dbReference type="Proteomes" id="UP000016536">
    <property type="component" value="Unassembled WGS sequence"/>
</dbReference>
<protein>
    <submittedName>
        <fullName evidence="4">Ankyrin repeat protein</fullName>
    </submittedName>
</protein>
<evidence type="ECO:0000256" key="1">
    <source>
        <dbReference type="ARBA" id="ARBA00022737"/>
    </source>
</evidence>
<dbReference type="SUPFAM" id="SSF48403">
    <property type="entry name" value="Ankyrin repeat"/>
    <property type="match status" value="1"/>
</dbReference>
<evidence type="ECO:0000256" key="3">
    <source>
        <dbReference type="PROSITE-ProRule" id="PRU00023"/>
    </source>
</evidence>
<dbReference type="InterPro" id="IPR050745">
    <property type="entry name" value="Multifunctional_regulatory"/>
</dbReference>
<keyword evidence="5" id="KW-1185">Reference proteome</keyword>
<dbReference type="PATRIC" id="fig|1321818.3.peg.1691"/>
<keyword evidence="1" id="KW-0677">Repeat</keyword>
<feature type="repeat" description="ANK" evidence="3">
    <location>
        <begin position="61"/>
        <end position="93"/>
    </location>
</feature>
<evidence type="ECO:0000313" key="4">
    <source>
        <dbReference type="EMBL" id="ERH22995.1"/>
    </source>
</evidence>
<dbReference type="EMBL" id="AWSE01000115">
    <property type="protein sequence ID" value="ERH22995.1"/>
    <property type="molecule type" value="Genomic_DNA"/>
</dbReference>
<evidence type="ECO:0000256" key="2">
    <source>
        <dbReference type="ARBA" id="ARBA00023043"/>
    </source>
</evidence>
<dbReference type="Pfam" id="PF12796">
    <property type="entry name" value="Ank_2"/>
    <property type="match status" value="1"/>
</dbReference>
<dbReference type="Gene3D" id="1.25.40.20">
    <property type="entry name" value="Ankyrin repeat-containing domain"/>
    <property type="match status" value="1"/>
</dbReference>